<keyword evidence="10" id="KW-1185">Reference proteome</keyword>
<dbReference type="PANTHER" id="PTHR10465">
    <property type="entry name" value="TRANSMEMBRANE GTPASE FZO1"/>
    <property type="match status" value="1"/>
</dbReference>
<evidence type="ECO:0000313" key="10">
    <source>
        <dbReference type="Proteomes" id="UP000297900"/>
    </source>
</evidence>
<dbReference type="EMBL" id="SOMN01000003">
    <property type="protein sequence ID" value="TFE30065.1"/>
    <property type="molecule type" value="Genomic_DNA"/>
</dbReference>
<feature type="coiled-coil region" evidence="6">
    <location>
        <begin position="531"/>
        <end position="571"/>
    </location>
</feature>
<dbReference type="Proteomes" id="UP000297900">
    <property type="component" value="Unassembled WGS sequence"/>
</dbReference>
<evidence type="ECO:0000313" key="9">
    <source>
        <dbReference type="EMBL" id="TFE30065.1"/>
    </source>
</evidence>
<organism evidence="9 10">
    <name type="scientific">Cohnella luojiensis</name>
    <dbReference type="NCBI Taxonomy" id="652876"/>
    <lineage>
        <taxon>Bacteria</taxon>
        <taxon>Bacillati</taxon>
        <taxon>Bacillota</taxon>
        <taxon>Bacilli</taxon>
        <taxon>Bacillales</taxon>
        <taxon>Paenibacillaceae</taxon>
        <taxon>Cohnella</taxon>
    </lineage>
</organism>
<dbReference type="InterPro" id="IPR045063">
    <property type="entry name" value="Dynamin_N"/>
</dbReference>
<gene>
    <name evidence="9" type="ORF">E2980_04740</name>
</gene>
<dbReference type="InterPro" id="IPR027094">
    <property type="entry name" value="Mitofusin_fam"/>
</dbReference>
<evidence type="ECO:0000256" key="5">
    <source>
        <dbReference type="ARBA" id="ARBA00023136"/>
    </source>
</evidence>
<evidence type="ECO:0000256" key="1">
    <source>
        <dbReference type="ARBA" id="ARBA00004370"/>
    </source>
</evidence>
<dbReference type="PANTHER" id="PTHR10465:SF0">
    <property type="entry name" value="SARCALUMENIN"/>
    <property type="match status" value="1"/>
</dbReference>
<dbReference type="OrthoDB" id="5477114at2"/>
<evidence type="ECO:0000256" key="2">
    <source>
        <dbReference type="ARBA" id="ARBA00022741"/>
    </source>
</evidence>
<feature type="compositionally biased region" description="Basic and acidic residues" evidence="7">
    <location>
        <begin position="15"/>
        <end position="27"/>
    </location>
</feature>
<keyword evidence="4" id="KW-0342">GTP-binding</keyword>
<evidence type="ECO:0000256" key="7">
    <source>
        <dbReference type="SAM" id="MobiDB-lite"/>
    </source>
</evidence>
<reference evidence="9 10" key="1">
    <citation type="submission" date="2019-03" db="EMBL/GenBank/DDBJ databases">
        <title>Cohnella endophytica sp. nov., a novel endophytic bacterium isolated from bark of Sonneratia apetala.</title>
        <authorList>
            <person name="Tuo L."/>
        </authorList>
    </citation>
    <scope>NUCLEOTIDE SEQUENCE [LARGE SCALE GENOMIC DNA]</scope>
    <source>
        <strain evidence="9 10">CCTCC AB 208254</strain>
    </source>
</reference>
<keyword evidence="2" id="KW-0547">Nucleotide-binding</keyword>
<proteinExistence type="predicted"/>
<name>A0A4Y8M4K7_9BACL</name>
<feature type="compositionally biased region" description="Polar residues" evidence="7">
    <location>
        <begin position="28"/>
        <end position="42"/>
    </location>
</feature>
<dbReference type="GO" id="GO:0003924">
    <property type="term" value="F:GTPase activity"/>
    <property type="evidence" value="ECO:0007669"/>
    <property type="project" value="InterPro"/>
</dbReference>
<comment type="subcellular location">
    <subcellularLocation>
        <location evidence="1">Membrane</location>
    </subcellularLocation>
</comment>
<dbReference type="InterPro" id="IPR027417">
    <property type="entry name" value="P-loop_NTPase"/>
</dbReference>
<dbReference type="AlphaFoldDB" id="A0A4Y8M4K7"/>
<dbReference type="GO" id="GO:0008053">
    <property type="term" value="P:mitochondrial fusion"/>
    <property type="evidence" value="ECO:0007669"/>
    <property type="project" value="TreeGrafter"/>
</dbReference>
<accession>A0A4Y8M4K7</accession>
<feature type="domain" description="Dynamin N-terminal" evidence="8">
    <location>
        <begin position="676"/>
        <end position="908"/>
    </location>
</feature>
<evidence type="ECO:0000256" key="4">
    <source>
        <dbReference type="ARBA" id="ARBA00023134"/>
    </source>
</evidence>
<evidence type="ECO:0000256" key="6">
    <source>
        <dbReference type="SAM" id="Coils"/>
    </source>
</evidence>
<feature type="region of interest" description="Disordered" evidence="7">
    <location>
        <begin position="605"/>
        <end position="630"/>
    </location>
</feature>
<feature type="region of interest" description="Disordered" evidence="7">
    <location>
        <begin position="1"/>
        <end position="49"/>
    </location>
</feature>
<dbReference type="Gene3D" id="3.40.50.300">
    <property type="entry name" value="P-loop containing nucleotide triphosphate hydrolases"/>
    <property type="match status" value="2"/>
</dbReference>
<feature type="domain" description="Dynamin N-terminal" evidence="8">
    <location>
        <begin position="92"/>
        <end position="247"/>
    </location>
</feature>
<dbReference type="CDD" id="cd09912">
    <property type="entry name" value="DLP_2"/>
    <property type="match status" value="2"/>
</dbReference>
<sequence length="1263" mass="140107">MRALSDSGTLQRRQIPHEGGIEEKERNPVSQIDISAPNLNQPSSSSSSSDLIADYRYSLERMSARTAENGDAIQAEKYLELSEKLRIGRLTVAFCGHFSAGKSTLVNTICGATLLPASPIPTSANVVTVVNGEPSAETVFRDSQGTVFPARQIPVEKLHDFAVDGEGVTSIHVSYPIPLLGERMAIVDTPGVDSTDGAHRAATESALHLADVVIYVTDYNHVQSEVNFRFLRSMARWGKPTYLIVNQVDKHREDQITFAAFRESLEQALSNWDIKPAATLFLSLRDPGHPLSQWEQFLQLLRDIQPLATPLMLRSAERSAYHLAEQYRETLHARNQAERDLLLDKLGDDGEFERRTALRESLEQNLSDIQSAGDKRRQRVRAELDKLLNNANLTPAETREKAREMLVAMQPGFKVGWLSSAAKTDAEKISRQDRLAEDFNRQVSAHVTGHLKEILRKEAEQSGFEGEALELSLDASFKPISADWLRSIVKTGAGADGQATLHYSAEISTELKSQYRKAALQWIDDLQQRSQSELDAQAEQIQVQLAELALKDQAANEIAELEQEELAEEQHLISLLPSSDVHDGMALPEPKPISIEQIHRESGISDVQPPFISNPSTIDESDTEPEELPQRLGAPRGAAEKLERAASLLAQVPALRGIADSLQAKAERFKNRSFTIALFGAFSAGKSSFANALVGKPALPVSPNPTTATINRIIAPYGDHKDGTAHVTMKSTESFTEDLRHSLKRIGVSKEKMIEAGSDIPRLLTLKDPISASELHPRGRPHLAFLTAAARGWSQFGQLLGKQLTVQEEEYRRFAAEEQASCFVAEIDLFVDSRITRSGAVLVDTPGADSINARHTGVAFQYIKNADAVLFVTYYNHAFTEADREFLNQLGSVKDVFELDKMFFVINAADLASSDEELDAVRGHVGAQLLKHGIRKPRLFAVSSLMGLQAKQSSDADKLQASGVTAFESSFRAFSEEELGGLALASADKELDRVDKLLDSWLQSANEDAATREAKALRLAEQANQWRKESAENTPSATIQPLHQEIGEQMYHIRQRLKFRFKEHFQSAFHPSVLQDDGRDLKKLLQACGEDLKRSLGEDLLQELRAAGLRLEGTNHGLTVKALGALSGITDMEREGFTPEPIEREALELPLPEPFANGPAFETKRLWGAFRSPKHFFENEGSASLREELHESLFLAIDTELEKLREQWNNTAEVALQAAVRSTSILWSEQLAAFAASMSQTLREPGEERLLAELREQWRKIRQ</sequence>
<dbReference type="SUPFAM" id="SSF52540">
    <property type="entry name" value="P-loop containing nucleoside triphosphate hydrolases"/>
    <property type="match status" value="2"/>
</dbReference>
<evidence type="ECO:0000256" key="3">
    <source>
        <dbReference type="ARBA" id="ARBA00022801"/>
    </source>
</evidence>
<protein>
    <submittedName>
        <fullName evidence="9">Dynamin</fullName>
    </submittedName>
</protein>
<dbReference type="GO" id="GO:0005525">
    <property type="term" value="F:GTP binding"/>
    <property type="evidence" value="ECO:0007669"/>
    <property type="project" value="UniProtKB-KW"/>
</dbReference>
<feature type="compositionally biased region" description="Polar residues" evidence="7">
    <location>
        <begin position="1"/>
        <end position="12"/>
    </location>
</feature>
<keyword evidence="3" id="KW-0378">Hydrolase</keyword>
<keyword evidence="5" id="KW-0472">Membrane</keyword>
<evidence type="ECO:0000259" key="8">
    <source>
        <dbReference type="Pfam" id="PF00350"/>
    </source>
</evidence>
<dbReference type="GO" id="GO:0016020">
    <property type="term" value="C:membrane"/>
    <property type="evidence" value="ECO:0007669"/>
    <property type="project" value="UniProtKB-SubCell"/>
</dbReference>
<comment type="caution">
    <text evidence="9">The sequence shown here is derived from an EMBL/GenBank/DDBJ whole genome shotgun (WGS) entry which is preliminary data.</text>
</comment>
<keyword evidence="6" id="KW-0175">Coiled coil</keyword>
<dbReference type="Pfam" id="PF00350">
    <property type="entry name" value="Dynamin_N"/>
    <property type="match status" value="2"/>
</dbReference>